<proteinExistence type="predicted"/>
<dbReference type="Proteomes" id="UP000251853">
    <property type="component" value="Unassembled WGS sequence"/>
</dbReference>
<keyword evidence="4" id="KW-1185">Reference proteome</keyword>
<dbReference type="RefSeq" id="WP_022201230.1">
    <property type="nucleotide sequence ID" value="NZ_JBBNNP010000032.1"/>
</dbReference>
<name>A0A174BK35_9FIRM</name>
<organism evidence="1 3">
    <name type="scientific">Enterocloster clostridioformis</name>
    <dbReference type="NCBI Taxonomy" id="1531"/>
    <lineage>
        <taxon>Bacteria</taxon>
        <taxon>Bacillati</taxon>
        <taxon>Bacillota</taxon>
        <taxon>Clostridia</taxon>
        <taxon>Lachnospirales</taxon>
        <taxon>Lachnospiraceae</taxon>
        <taxon>Enterocloster</taxon>
    </lineage>
</organism>
<evidence type="ECO:0000313" key="3">
    <source>
        <dbReference type="Proteomes" id="UP000095512"/>
    </source>
</evidence>
<gene>
    <name evidence="1" type="ORF">ERS852480_00280</name>
    <name evidence="2" type="ORF">NCTC11224_02218</name>
</gene>
<dbReference type="CDD" id="cd06661">
    <property type="entry name" value="GGCT_like"/>
    <property type="match status" value="1"/>
</dbReference>
<dbReference type="EMBL" id="CZAB01000002">
    <property type="protein sequence ID" value="CUO01372.1"/>
    <property type="molecule type" value="Genomic_DNA"/>
</dbReference>
<sequence length="83" mass="9116">MSKVKIDIAYGSNLNLPQMAKRCPSARVLGTSEIKDYKLLLRGSRTGSYATIEPCEASPFMEITIDDISGIRYNGSGDENDNK</sequence>
<protein>
    <submittedName>
        <fullName evidence="1">AIG2 family protein</fullName>
    </submittedName>
</protein>
<reference evidence="1 3" key="1">
    <citation type="submission" date="2015-09" db="EMBL/GenBank/DDBJ databases">
        <authorList>
            <consortium name="Pathogen Informatics"/>
        </authorList>
    </citation>
    <scope>NUCLEOTIDE SEQUENCE [LARGE SCALE GENOMIC DNA]</scope>
    <source>
        <strain evidence="1 3">2789STDY5834865</strain>
    </source>
</reference>
<dbReference type="EMBL" id="UAVW01000009">
    <property type="protein sequence ID" value="SQB10877.1"/>
    <property type="molecule type" value="Genomic_DNA"/>
</dbReference>
<dbReference type="AlphaFoldDB" id="A0A174BK35"/>
<dbReference type="Proteomes" id="UP000095512">
    <property type="component" value="Unassembled WGS sequence"/>
</dbReference>
<reference evidence="2 4" key="2">
    <citation type="submission" date="2018-06" db="EMBL/GenBank/DDBJ databases">
        <authorList>
            <consortium name="Pathogen Informatics"/>
            <person name="Doyle S."/>
        </authorList>
    </citation>
    <scope>NUCLEOTIDE SEQUENCE [LARGE SCALE GENOMIC DNA]</scope>
    <source>
        <strain evidence="2 4">NCTC11224</strain>
    </source>
</reference>
<evidence type="ECO:0000313" key="2">
    <source>
        <dbReference type="EMBL" id="SQB10877.1"/>
    </source>
</evidence>
<dbReference type="Gene3D" id="3.10.490.10">
    <property type="entry name" value="Gamma-glutamyl cyclotransferase-like"/>
    <property type="match status" value="1"/>
</dbReference>
<accession>A0A174BK35</accession>
<dbReference type="InterPro" id="IPR013024">
    <property type="entry name" value="GGCT-like"/>
</dbReference>
<evidence type="ECO:0000313" key="4">
    <source>
        <dbReference type="Proteomes" id="UP000251853"/>
    </source>
</evidence>
<evidence type="ECO:0000313" key="1">
    <source>
        <dbReference type="EMBL" id="CUO01372.1"/>
    </source>
</evidence>